<dbReference type="InterPro" id="IPR035897">
    <property type="entry name" value="Toll_tir_struct_dom_sf"/>
</dbReference>
<dbReference type="OMA" id="LNPMLHE"/>
<proteinExistence type="predicted"/>
<dbReference type="PANTHER" id="PTHR32009">
    <property type="entry name" value="TMV RESISTANCE PROTEIN N-LIKE"/>
    <property type="match status" value="1"/>
</dbReference>
<reference evidence="3 4" key="1">
    <citation type="journal article" date="2014" name="Nat. Genet.">
        <title>Genome sequence of the hot pepper provides insights into the evolution of pungency in Capsicum species.</title>
        <authorList>
            <person name="Kim S."/>
            <person name="Park M."/>
            <person name="Yeom S.I."/>
            <person name="Kim Y.M."/>
            <person name="Lee J.M."/>
            <person name="Lee H.A."/>
            <person name="Seo E."/>
            <person name="Choi J."/>
            <person name="Cheong K."/>
            <person name="Kim K.T."/>
            <person name="Jung K."/>
            <person name="Lee G.W."/>
            <person name="Oh S.K."/>
            <person name="Bae C."/>
            <person name="Kim S.B."/>
            <person name="Lee H.Y."/>
            <person name="Kim S.Y."/>
            <person name="Kim M.S."/>
            <person name="Kang B.C."/>
            <person name="Jo Y.D."/>
            <person name="Yang H.B."/>
            <person name="Jeong H.J."/>
            <person name="Kang W.H."/>
            <person name="Kwon J.K."/>
            <person name="Shin C."/>
            <person name="Lim J.Y."/>
            <person name="Park J.H."/>
            <person name="Huh J.H."/>
            <person name="Kim J.S."/>
            <person name="Kim B.D."/>
            <person name="Cohen O."/>
            <person name="Paran I."/>
            <person name="Suh M.C."/>
            <person name="Lee S.B."/>
            <person name="Kim Y.K."/>
            <person name="Shin Y."/>
            <person name="Noh S.J."/>
            <person name="Park J."/>
            <person name="Seo Y.S."/>
            <person name="Kwon S.Y."/>
            <person name="Kim H.A."/>
            <person name="Park J.M."/>
            <person name="Kim H.J."/>
            <person name="Choi S.B."/>
            <person name="Bosland P.W."/>
            <person name="Reeves G."/>
            <person name="Jo S.H."/>
            <person name="Lee B.W."/>
            <person name="Cho H.T."/>
            <person name="Choi H.S."/>
            <person name="Lee M.S."/>
            <person name="Yu Y."/>
            <person name="Do Choi Y."/>
            <person name="Park B.S."/>
            <person name="van Deynze A."/>
            <person name="Ashrafi H."/>
            <person name="Hill T."/>
            <person name="Kim W.T."/>
            <person name="Pai H.S."/>
            <person name="Ahn H.K."/>
            <person name="Yeam I."/>
            <person name="Giovannoni J.J."/>
            <person name="Rose J.K."/>
            <person name="Sorensen I."/>
            <person name="Lee S.J."/>
            <person name="Kim R.W."/>
            <person name="Choi I.Y."/>
            <person name="Choi B.S."/>
            <person name="Lim J.S."/>
            <person name="Lee Y.H."/>
            <person name="Choi D."/>
        </authorList>
    </citation>
    <scope>NUCLEOTIDE SEQUENCE [LARGE SCALE GENOMIC DNA]</scope>
    <source>
        <strain evidence="4">cv. CM334</strain>
    </source>
</reference>
<dbReference type="Proteomes" id="UP000222542">
    <property type="component" value="Unassembled WGS sequence"/>
</dbReference>
<dbReference type="Gramene" id="PHT70455">
    <property type="protein sequence ID" value="PHT70455"/>
    <property type="gene ID" value="T459_25559"/>
</dbReference>
<reference evidence="3 4" key="2">
    <citation type="journal article" date="2017" name="Genome Biol.">
        <title>New reference genome sequences of hot pepper reveal the massive evolution of plant disease-resistance genes by retroduplication.</title>
        <authorList>
            <person name="Kim S."/>
            <person name="Park J."/>
            <person name="Yeom S.I."/>
            <person name="Kim Y.M."/>
            <person name="Seo E."/>
            <person name="Kim K.T."/>
            <person name="Kim M.S."/>
            <person name="Lee J.M."/>
            <person name="Cheong K."/>
            <person name="Shin H.S."/>
            <person name="Kim S.B."/>
            <person name="Han K."/>
            <person name="Lee J."/>
            <person name="Park M."/>
            <person name="Lee H.A."/>
            <person name="Lee H.Y."/>
            <person name="Lee Y."/>
            <person name="Oh S."/>
            <person name="Lee J.H."/>
            <person name="Choi E."/>
            <person name="Choi E."/>
            <person name="Lee S.E."/>
            <person name="Jeon J."/>
            <person name="Kim H."/>
            <person name="Choi G."/>
            <person name="Song H."/>
            <person name="Lee J."/>
            <person name="Lee S.C."/>
            <person name="Kwon J.K."/>
            <person name="Lee H.Y."/>
            <person name="Koo N."/>
            <person name="Hong Y."/>
            <person name="Kim R.W."/>
            <person name="Kang W.H."/>
            <person name="Huh J.H."/>
            <person name="Kang B.C."/>
            <person name="Yang T.J."/>
            <person name="Lee Y.H."/>
            <person name="Bennetzen J.L."/>
            <person name="Choi D."/>
        </authorList>
    </citation>
    <scope>NUCLEOTIDE SEQUENCE [LARGE SCALE GENOMIC DNA]</scope>
    <source>
        <strain evidence="4">cv. CM334</strain>
    </source>
</reference>
<feature type="domain" description="TIR" evidence="2">
    <location>
        <begin position="32"/>
        <end position="106"/>
    </location>
</feature>
<gene>
    <name evidence="3" type="ORF">T459_25559</name>
</gene>
<dbReference type="Gene3D" id="3.40.50.10140">
    <property type="entry name" value="Toll/interleukin-1 receptor homology (TIR) domain"/>
    <property type="match status" value="1"/>
</dbReference>
<dbReference type="PROSITE" id="PS50104">
    <property type="entry name" value="TIR"/>
    <property type="match status" value="1"/>
</dbReference>
<sequence>MNTPSLQGESSTYSMNIQLVEEESSTSSQTQWSYDVFLSFRGDDMCSNFTGHLYTCLCQVGVNTFLDDETLRKGDIISTKLEKAVEESRISIIVFSKSYALSSVCH</sequence>
<dbReference type="GO" id="GO:0007165">
    <property type="term" value="P:signal transduction"/>
    <property type="evidence" value="ECO:0007669"/>
    <property type="project" value="InterPro"/>
</dbReference>
<organism evidence="3 4">
    <name type="scientific">Capsicum annuum</name>
    <name type="common">Capsicum pepper</name>
    <dbReference type="NCBI Taxonomy" id="4072"/>
    <lineage>
        <taxon>Eukaryota</taxon>
        <taxon>Viridiplantae</taxon>
        <taxon>Streptophyta</taxon>
        <taxon>Embryophyta</taxon>
        <taxon>Tracheophyta</taxon>
        <taxon>Spermatophyta</taxon>
        <taxon>Magnoliopsida</taxon>
        <taxon>eudicotyledons</taxon>
        <taxon>Gunneridae</taxon>
        <taxon>Pentapetalae</taxon>
        <taxon>asterids</taxon>
        <taxon>lamiids</taxon>
        <taxon>Solanales</taxon>
        <taxon>Solanaceae</taxon>
        <taxon>Solanoideae</taxon>
        <taxon>Capsiceae</taxon>
        <taxon>Capsicum</taxon>
    </lineage>
</organism>
<evidence type="ECO:0000313" key="3">
    <source>
        <dbReference type="EMBL" id="PHT70455.1"/>
    </source>
</evidence>
<dbReference type="AlphaFoldDB" id="A0A2G2YL82"/>
<comment type="caution">
    <text evidence="3">The sequence shown here is derived from an EMBL/GenBank/DDBJ whole genome shotgun (WGS) entry which is preliminary data.</text>
</comment>
<dbReference type="InterPro" id="IPR000157">
    <property type="entry name" value="TIR_dom"/>
</dbReference>
<dbReference type="Pfam" id="PF01582">
    <property type="entry name" value="TIR"/>
    <property type="match status" value="1"/>
</dbReference>
<dbReference type="SUPFAM" id="SSF52200">
    <property type="entry name" value="Toll/Interleukin receptor TIR domain"/>
    <property type="match status" value="1"/>
</dbReference>
<keyword evidence="1" id="KW-0520">NAD</keyword>
<accession>A0A2G2YL82</accession>
<name>A0A2G2YL82_CAPAN</name>
<evidence type="ECO:0000259" key="2">
    <source>
        <dbReference type="PROSITE" id="PS50104"/>
    </source>
</evidence>
<keyword evidence="4" id="KW-1185">Reference proteome</keyword>
<evidence type="ECO:0000256" key="1">
    <source>
        <dbReference type="ARBA" id="ARBA00023027"/>
    </source>
</evidence>
<dbReference type="PANTHER" id="PTHR32009:SF156">
    <property type="entry name" value="TOLL_INTERLEUKIN-1 RECEPTOR-LIKE PROTEIN ISOFORM X1"/>
    <property type="match status" value="1"/>
</dbReference>
<dbReference type="EMBL" id="AYRZ02000010">
    <property type="protein sequence ID" value="PHT70455.1"/>
    <property type="molecule type" value="Genomic_DNA"/>
</dbReference>
<protein>
    <recommendedName>
        <fullName evidence="2">TIR domain-containing protein</fullName>
    </recommendedName>
</protein>
<evidence type="ECO:0000313" key="4">
    <source>
        <dbReference type="Proteomes" id="UP000222542"/>
    </source>
</evidence>